<dbReference type="Gene3D" id="3.20.20.80">
    <property type="entry name" value="Glycosidases"/>
    <property type="match status" value="1"/>
</dbReference>
<evidence type="ECO:0000313" key="3">
    <source>
        <dbReference type="Proteomes" id="UP000193218"/>
    </source>
</evidence>
<dbReference type="AlphaFoldDB" id="A0A1Y1UCH4"/>
<comment type="caution">
    <text evidence="2">The sequence shown here is derived from an EMBL/GenBank/DDBJ whole genome shotgun (WGS) entry which is preliminary data.</text>
</comment>
<dbReference type="EMBL" id="NBSH01000013">
    <property type="protein sequence ID" value="ORX34775.1"/>
    <property type="molecule type" value="Genomic_DNA"/>
</dbReference>
<dbReference type="GO" id="GO:0008061">
    <property type="term" value="F:chitin binding"/>
    <property type="evidence" value="ECO:0007669"/>
    <property type="project" value="InterPro"/>
</dbReference>
<accession>A0A1Y1UCH4</accession>
<dbReference type="GO" id="GO:0006032">
    <property type="term" value="P:chitin catabolic process"/>
    <property type="evidence" value="ECO:0007669"/>
    <property type="project" value="TreeGrafter"/>
</dbReference>
<proteinExistence type="predicted"/>
<dbReference type="GO" id="GO:0005975">
    <property type="term" value="P:carbohydrate metabolic process"/>
    <property type="evidence" value="ECO:0007669"/>
    <property type="project" value="InterPro"/>
</dbReference>
<dbReference type="PANTHER" id="PTHR11177:SF317">
    <property type="entry name" value="CHITINASE 12-RELATED"/>
    <property type="match status" value="1"/>
</dbReference>
<dbReference type="STRING" id="4999.A0A1Y1UCH4"/>
<dbReference type="InterPro" id="IPR017853">
    <property type="entry name" value="GH"/>
</dbReference>
<protein>
    <submittedName>
        <fullName evidence="2">Glycoside hydrolase superfamily</fullName>
    </submittedName>
</protein>
<evidence type="ECO:0000313" key="2">
    <source>
        <dbReference type="EMBL" id="ORX34775.1"/>
    </source>
</evidence>
<keyword evidence="3" id="KW-1185">Reference proteome</keyword>
<reference evidence="2 3" key="1">
    <citation type="submission" date="2017-03" db="EMBL/GenBank/DDBJ databases">
        <title>Widespread Adenine N6-methylation of Active Genes in Fungi.</title>
        <authorList>
            <consortium name="DOE Joint Genome Institute"/>
            <person name="Mondo S.J."/>
            <person name="Dannebaum R.O."/>
            <person name="Kuo R.C."/>
            <person name="Louie K.B."/>
            <person name="Bewick A.J."/>
            <person name="Labutti K."/>
            <person name="Haridas S."/>
            <person name="Kuo A."/>
            <person name="Salamov A."/>
            <person name="Ahrendt S.R."/>
            <person name="Lau R."/>
            <person name="Bowen B.P."/>
            <person name="Lipzen A."/>
            <person name="Sullivan W."/>
            <person name="Andreopoulos W.B."/>
            <person name="Clum A."/>
            <person name="Lindquist E."/>
            <person name="Daum C."/>
            <person name="Northen T.R."/>
            <person name="Ramamoorthy G."/>
            <person name="Schmitz R.J."/>
            <person name="Gryganskyi A."/>
            <person name="Culley D."/>
            <person name="Magnuson J."/>
            <person name="James T.Y."/>
            <person name="O'Malley M.A."/>
            <person name="Stajich J.E."/>
            <person name="Spatafora J.W."/>
            <person name="Visel A."/>
            <person name="Grigoriev I.V."/>
        </authorList>
    </citation>
    <scope>NUCLEOTIDE SEQUENCE [LARGE SCALE GENOMIC DNA]</scope>
    <source>
        <strain evidence="2 3">NRRL Y-17943</strain>
    </source>
</reference>
<dbReference type="SMART" id="SM00636">
    <property type="entry name" value="Glyco_18"/>
    <property type="match status" value="1"/>
</dbReference>
<organism evidence="2 3">
    <name type="scientific">Kockovaella imperatae</name>
    <dbReference type="NCBI Taxonomy" id="4999"/>
    <lineage>
        <taxon>Eukaryota</taxon>
        <taxon>Fungi</taxon>
        <taxon>Dikarya</taxon>
        <taxon>Basidiomycota</taxon>
        <taxon>Agaricomycotina</taxon>
        <taxon>Tremellomycetes</taxon>
        <taxon>Tremellales</taxon>
        <taxon>Cuniculitremaceae</taxon>
        <taxon>Kockovaella</taxon>
    </lineage>
</organism>
<dbReference type="PROSITE" id="PS51910">
    <property type="entry name" value="GH18_2"/>
    <property type="match status" value="1"/>
</dbReference>
<keyword evidence="2" id="KW-0378">Hydrolase</keyword>
<dbReference type="GO" id="GO:0005576">
    <property type="term" value="C:extracellular region"/>
    <property type="evidence" value="ECO:0007669"/>
    <property type="project" value="TreeGrafter"/>
</dbReference>
<dbReference type="Proteomes" id="UP000193218">
    <property type="component" value="Unassembled WGS sequence"/>
</dbReference>
<name>A0A1Y1UCH4_9TREE</name>
<dbReference type="RefSeq" id="XP_021869017.1">
    <property type="nucleotide sequence ID" value="XM_022018592.1"/>
</dbReference>
<sequence>MKTWTSFEYATSGEFNANTIATLRQRSNAKISASFGGWNLDLPFRPGAQPENRAAFAAKISGFVEQFQLDGADIDWEFPVDGGQTYHLDADNPHSRRTNPDDATNFVALMEELRRVLPETKTLSIAVPARHVDMVAYNYPDIVSGLDATVDYWKLMTYDFMNRRDNVSTYHAGLPVVDDSFDIYSTQKHIDPKKIVVGFPMYAKWFYASSTCMTSPPLNCNMGMEYEFPNGTDTGYSGTAVWNTGLNTNFSPHTELNTAVGQSFARLKDYDNDAGASAWFDAEESLFWTWVSSADITKTCEAYRDKVRGMGVWSLNQDSATFPHLSAIADCLKG</sequence>
<dbReference type="InterPro" id="IPR001223">
    <property type="entry name" value="Glyco_hydro18_cat"/>
</dbReference>
<feature type="domain" description="GH18" evidence="1">
    <location>
        <begin position="1"/>
        <end position="334"/>
    </location>
</feature>
<dbReference type="PANTHER" id="PTHR11177">
    <property type="entry name" value="CHITINASE"/>
    <property type="match status" value="1"/>
</dbReference>
<dbReference type="OrthoDB" id="73875at2759"/>
<dbReference type="InParanoid" id="A0A1Y1UCH4"/>
<dbReference type="InterPro" id="IPR050314">
    <property type="entry name" value="Glycosyl_Hydrlase_18"/>
</dbReference>
<evidence type="ECO:0000259" key="1">
    <source>
        <dbReference type="PROSITE" id="PS51910"/>
    </source>
</evidence>
<dbReference type="GO" id="GO:0004568">
    <property type="term" value="F:chitinase activity"/>
    <property type="evidence" value="ECO:0007669"/>
    <property type="project" value="TreeGrafter"/>
</dbReference>
<dbReference type="GeneID" id="33560401"/>
<dbReference type="InterPro" id="IPR011583">
    <property type="entry name" value="Chitinase_II/V-like_cat"/>
</dbReference>
<dbReference type="SUPFAM" id="SSF51445">
    <property type="entry name" value="(Trans)glycosidases"/>
    <property type="match status" value="1"/>
</dbReference>
<gene>
    <name evidence="2" type="ORF">BD324DRAFT_653033</name>
</gene>
<dbReference type="Pfam" id="PF00704">
    <property type="entry name" value="Glyco_hydro_18"/>
    <property type="match status" value="1"/>
</dbReference>